<feature type="compositionally biased region" description="Polar residues" evidence="1">
    <location>
        <begin position="373"/>
        <end position="383"/>
    </location>
</feature>
<feature type="region of interest" description="Disordered" evidence="1">
    <location>
        <begin position="351"/>
        <end position="383"/>
    </location>
</feature>
<protein>
    <submittedName>
        <fullName evidence="2">Uncharacterized protein</fullName>
    </submittedName>
</protein>
<dbReference type="OrthoDB" id="5122108at2"/>
<comment type="caution">
    <text evidence="2">The sequence shown here is derived from an EMBL/GenBank/DDBJ whole genome shotgun (WGS) entry which is preliminary data.</text>
</comment>
<gene>
    <name evidence="2" type="ORF">EDD34_1930</name>
</gene>
<dbReference type="Proteomes" id="UP000280501">
    <property type="component" value="Unassembled WGS sequence"/>
</dbReference>
<dbReference type="AlphaFoldDB" id="A0A3N4ZK60"/>
<evidence type="ECO:0000313" key="3">
    <source>
        <dbReference type="Proteomes" id="UP000280501"/>
    </source>
</evidence>
<proteinExistence type="predicted"/>
<keyword evidence="3" id="KW-1185">Reference proteome</keyword>
<organism evidence="2 3">
    <name type="scientific">Myceligenerans xiligouense</name>
    <dbReference type="NCBI Taxonomy" id="253184"/>
    <lineage>
        <taxon>Bacteria</taxon>
        <taxon>Bacillati</taxon>
        <taxon>Actinomycetota</taxon>
        <taxon>Actinomycetes</taxon>
        <taxon>Micrococcales</taxon>
        <taxon>Promicromonosporaceae</taxon>
        <taxon>Myceligenerans</taxon>
    </lineage>
</organism>
<reference evidence="2 3" key="1">
    <citation type="submission" date="2018-11" db="EMBL/GenBank/DDBJ databases">
        <title>Sequencing the genomes of 1000 actinobacteria strains.</title>
        <authorList>
            <person name="Klenk H.-P."/>
        </authorList>
    </citation>
    <scope>NUCLEOTIDE SEQUENCE [LARGE SCALE GENOMIC DNA]</scope>
    <source>
        <strain evidence="2 3">DSM 15700</strain>
    </source>
</reference>
<name>A0A3N4ZK60_9MICO</name>
<feature type="compositionally biased region" description="Low complexity" evidence="1">
    <location>
        <begin position="357"/>
        <end position="372"/>
    </location>
</feature>
<sequence length="383" mass="41838">MNANSQPITLKTALALSRADALMLGVHARDRAANARRLAIAQAIRQEHQQASETAYGRAAEQKDIMNEPYVPAPFGLFQLIRAAGDIQAVLDLPDFENLVLDDMGRGYRQELVSDEDGTRYETIEPGRSDLAEASYQAALTHEELRAHGLVDGEPITRTPVENALIGHRIQATGTDPHDARLFLEDLVNQYRGHDLARVLQTYQFFPTGTLHVPHNGGQIGRTLRDASEAAIDLVKERIDTAARAVAERIPCADLYAHMGDGNYATYGATFKIVFGEREPDDGHDEADIDGELDATWTFASHAHTRITTSALTLDAHPAHVATWITDQARQAASPTYLAWQARRRLAAPRLNRADRAGLTGTTPPTATDPAGSRSTGQGIEPF</sequence>
<dbReference type="RefSeq" id="WP_123814359.1">
    <property type="nucleotide sequence ID" value="NZ_RKQZ01000001.1"/>
</dbReference>
<dbReference type="EMBL" id="RKQZ01000001">
    <property type="protein sequence ID" value="RPF21305.1"/>
    <property type="molecule type" value="Genomic_DNA"/>
</dbReference>
<evidence type="ECO:0000256" key="1">
    <source>
        <dbReference type="SAM" id="MobiDB-lite"/>
    </source>
</evidence>
<accession>A0A3N4ZK60</accession>
<evidence type="ECO:0000313" key="2">
    <source>
        <dbReference type="EMBL" id="RPF21305.1"/>
    </source>
</evidence>